<name>A0AAV6MMQ3_9ROSI</name>
<evidence type="ECO:0000313" key="1">
    <source>
        <dbReference type="EMBL" id="KAG6583682.1"/>
    </source>
</evidence>
<feature type="non-terminal residue" evidence="1">
    <location>
        <position position="1"/>
    </location>
</feature>
<keyword evidence="2" id="KW-1185">Reference proteome</keyword>
<comment type="caution">
    <text evidence="1">The sequence shown here is derived from an EMBL/GenBank/DDBJ whole genome shotgun (WGS) entry which is preliminary data.</text>
</comment>
<reference evidence="1 2" key="1">
    <citation type="journal article" date="2021" name="Hortic Res">
        <title>The domestication of Cucurbita argyrosperma as revealed by the genome of its wild relative.</title>
        <authorList>
            <person name="Barrera-Redondo J."/>
            <person name="Sanchez-de la Vega G."/>
            <person name="Aguirre-Liguori J.A."/>
            <person name="Castellanos-Morales G."/>
            <person name="Gutierrez-Guerrero Y.T."/>
            <person name="Aguirre-Dugua X."/>
            <person name="Aguirre-Planter E."/>
            <person name="Tenaillon M.I."/>
            <person name="Lira-Saade R."/>
            <person name="Eguiarte L.E."/>
        </authorList>
    </citation>
    <scope>NUCLEOTIDE SEQUENCE [LARGE SCALE GENOMIC DNA]</scope>
    <source>
        <strain evidence="1">JBR-2021</strain>
    </source>
</reference>
<evidence type="ECO:0000313" key="2">
    <source>
        <dbReference type="Proteomes" id="UP000685013"/>
    </source>
</evidence>
<gene>
    <name evidence="1" type="ORF">SDJN03_19614</name>
</gene>
<accession>A0AAV6MMQ3</accession>
<dbReference type="EMBL" id="JAGKQH010000013">
    <property type="protein sequence ID" value="KAG6583682.1"/>
    <property type="molecule type" value="Genomic_DNA"/>
</dbReference>
<protein>
    <submittedName>
        <fullName evidence="1">Uncharacterized protein</fullName>
    </submittedName>
</protein>
<organism evidence="1 2">
    <name type="scientific">Cucurbita argyrosperma subsp. sororia</name>
    <dbReference type="NCBI Taxonomy" id="37648"/>
    <lineage>
        <taxon>Eukaryota</taxon>
        <taxon>Viridiplantae</taxon>
        <taxon>Streptophyta</taxon>
        <taxon>Embryophyta</taxon>
        <taxon>Tracheophyta</taxon>
        <taxon>Spermatophyta</taxon>
        <taxon>Magnoliopsida</taxon>
        <taxon>eudicotyledons</taxon>
        <taxon>Gunneridae</taxon>
        <taxon>Pentapetalae</taxon>
        <taxon>rosids</taxon>
        <taxon>fabids</taxon>
        <taxon>Cucurbitales</taxon>
        <taxon>Cucurbitaceae</taxon>
        <taxon>Cucurbiteae</taxon>
        <taxon>Cucurbita</taxon>
    </lineage>
</organism>
<dbReference type="Proteomes" id="UP000685013">
    <property type="component" value="Chromosome 13"/>
</dbReference>
<proteinExistence type="predicted"/>
<dbReference type="AlphaFoldDB" id="A0AAV6MMQ3"/>
<sequence>MRSQTQSSREGNAHKERTKMLSASVCKALMESHSTQVSVRSVNMGSCMCGEAADMGRSRCTNMELGCRPSES</sequence>